<comment type="caution">
    <text evidence="1">The sequence shown here is derived from an EMBL/GenBank/DDBJ whole genome shotgun (WGS) entry which is preliminary data.</text>
</comment>
<proteinExistence type="predicted"/>
<reference evidence="1" key="2">
    <citation type="journal article" date="2020" name="Nat. Commun.">
        <title>Large-scale genome sequencing of mycorrhizal fungi provides insights into the early evolution of symbiotic traits.</title>
        <authorList>
            <person name="Miyauchi S."/>
            <person name="Kiss E."/>
            <person name="Kuo A."/>
            <person name="Drula E."/>
            <person name="Kohler A."/>
            <person name="Sanchez-Garcia M."/>
            <person name="Morin E."/>
            <person name="Andreopoulos B."/>
            <person name="Barry K.W."/>
            <person name="Bonito G."/>
            <person name="Buee M."/>
            <person name="Carver A."/>
            <person name="Chen C."/>
            <person name="Cichocki N."/>
            <person name="Clum A."/>
            <person name="Culley D."/>
            <person name="Crous P.W."/>
            <person name="Fauchery L."/>
            <person name="Girlanda M."/>
            <person name="Hayes R.D."/>
            <person name="Keri Z."/>
            <person name="LaButti K."/>
            <person name="Lipzen A."/>
            <person name="Lombard V."/>
            <person name="Magnuson J."/>
            <person name="Maillard F."/>
            <person name="Murat C."/>
            <person name="Nolan M."/>
            <person name="Ohm R.A."/>
            <person name="Pangilinan J."/>
            <person name="Pereira M.F."/>
            <person name="Perotto S."/>
            <person name="Peter M."/>
            <person name="Pfister S."/>
            <person name="Riley R."/>
            <person name="Sitrit Y."/>
            <person name="Stielow J.B."/>
            <person name="Szollosi G."/>
            <person name="Zifcakova L."/>
            <person name="Stursova M."/>
            <person name="Spatafora J.W."/>
            <person name="Tedersoo L."/>
            <person name="Vaario L.M."/>
            <person name="Yamada A."/>
            <person name="Yan M."/>
            <person name="Wang P."/>
            <person name="Xu J."/>
            <person name="Bruns T."/>
            <person name="Baldrian P."/>
            <person name="Vilgalys R."/>
            <person name="Dunand C."/>
            <person name="Henrissat B."/>
            <person name="Grigoriev I.V."/>
            <person name="Hibbett D."/>
            <person name="Nagy L.G."/>
            <person name="Martin F.M."/>
        </authorList>
    </citation>
    <scope>NUCLEOTIDE SEQUENCE</scope>
    <source>
        <strain evidence="1">BED1</strain>
    </source>
</reference>
<keyword evidence="2" id="KW-1185">Reference proteome</keyword>
<dbReference type="Proteomes" id="UP001194468">
    <property type="component" value="Unassembled WGS sequence"/>
</dbReference>
<protein>
    <submittedName>
        <fullName evidence="1">Uncharacterized protein</fullName>
    </submittedName>
</protein>
<sequence>MPSVEPTRHFARLRSRHCQRLAQFRRRTRPTSRWYHPRHVHIPFVDPKFAVEEVARRGYIVHPIIKPNTPMPFRPLGTALLKPRGWFPPVSYIRDGQTQVMLTGGLLSSNERSGQVWVGDVEL</sequence>
<evidence type="ECO:0000313" key="2">
    <source>
        <dbReference type="Proteomes" id="UP001194468"/>
    </source>
</evidence>
<organism evidence="1 2">
    <name type="scientific">Boletus edulis BED1</name>
    <dbReference type="NCBI Taxonomy" id="1328754"/>
    <lineage>
        <taxon>Eukaryota</taxon>
        <taxon>Fungi</taxon>
        <taxon>Dikarya</taxon>
        <taxon>Basidiomycota</taxon>
        <taxon>Agaricomycotina</taxon>
        <taxon>Agaricomycetes</taxon>
        <taxon>Agaricomycetidae</taxon>
        <taxon>Boletales</taxon>
        <taxon>Boletineae</taxon>
        <taxon>Boletaceae</taxon>
        <taxon>Boletoideae</taxon>
        <taxon>Boletus</taxon>
    </lineage>
</organism>
<dbReference type="AlphaFoldDB" id="A0AAD4GCN0"/>
<evidence type="ECO:0000313" key="1">
    <source>
        <dbReference type="EMBL" id="KAF8436593.1"/>
    </source>
</evidence>
<reference evidence="1" key="1">
    <citation type="submission" date="2019-10" db="EMBL/GenBank/DDBJ databases">
        <authorList>
            <consortium name="DOE Joint Genome Institute"/>
            <person name="Kuo A."/>
            <person name="Miyauchi S."/>
            <person name="Kiss E."/>
            <person name="Drula E."/>
            <person name="Kohler A."/>
            <person name="Sanchez-Garcia M."/>
            <person name="Andreopoulos B."/>
            <person name="Barry K.W."/>
            <person name="Bonito G."/>
            <person name="Buee M."/>
            <person name="Carver A."/>
            <person name="Chen C."/>
            <person name="Cichocki N."/>
            <person name="Clum A."/>
            <person name="Culley D."/>
            <person name="Crous P.W."/>
            <person name="Fauchery L."/>
            <person name="Girlanda M."/>
            <person name="Hayes R."/>
            <person name="Keri Z."/>
            <person name="LaButti K."/>
            <person name="Lipzen A."/>
            <person name="Lombard V."/>
            <person name="Magnuson J."/>
            <person name="Maillard F."/>
            <person name="Morin E."/>
            <person name="Murat C."/>
            <person name="Nolan M."/>
            <person name="Ohm R."/>
            <person name="Pangilinan J."/>
            <person name="Pereira M."/>
            <person name="Perotto S."/>
            <person name="Peter M."/>
            <person name="Riley R."/>
            <person name="Sitrit Y."/>
            <person name="Stielow B."/>
            <person name="Szollosi G."/>
            <person name="Zifcakova L."/>
            <person name="Stursova M."/>
            <person name="Spatafora J.W."/>
            <person name="Tedersoo L."/>
            <person name="Vaario L.-M."/>
            <person name="Yamada A."/>
            <person name="Yan M."/>
            <person name="Wang P."/>
            <person name="Xu J."/>
            <person name="Bruns T."/>
            <person name="Baldrian P."/>
            <person name="Vilgalys R."/>
            <person name="Henrissat B."/>
            <person name="Grigoriev I.V."/>
            <person name="Hibbett D."/>
            <person name="Nagy L.G."/>
            <person name="Martin F.M."/>
        </authorList>
    </citation>
    <scope>NUCLEOTIDE SEQUENCE</scope>
    <source>
        <strain evidence="1">BED1</strain>
    </source>
</reference>
<gene>
    <name evidence="1" type="ORF">L210DRAFT_3548553</name>
</gene>
<dbReference type="EMBL" id="WHUW01000021">
    <property type="protein sequence ID" value="KAF8436593.1"/>
    <property type="molecule type" value="Genomic_DNA"/>
</dbReference>
<name>A0AAD4GCN0_BOLED</name>
<accession>A0AAD4GCN0</accession>